<feature type="active site" description="Nucleophile" evidence="1">
    <location>
        <position position="165"/>
    </location>
</feature>
<evidence type="ECO:0000256" key="2">
    <source>
        <dbReference type="PIRSR" id="PIRSR600246-3"/>
    </source>
</evidence>
<name>A0A077WWU1_9FUNG</name>
<organism evidence="3">
    <name type="scientific">Lichtheimia ramosa</name>
    <dbReference type="NCBI Taxonomy" id="688394"/>
    <lineage>
        <taxon>Eukaryota</taxon>
        <taxon>Fungi</taxon>
        <taxon>Fungi incertae sedis</taxon>
        <taxon>Mucoromycota</taxon>
        <taxon>Mucoromycotina</taxon>
        <taxon>Mucoromycetes</taxon>
        <taxon>Mucorales</taxon>
        <taxon>Lichtheimiaceae</taxon>
        <taxon>Lichtheimia</taxon>
    </lineage>
</organism>
<dbReference type="AlphaFoldDB" id="A0A077WWU1"/>
<sequence length="330" mass="34944">MFIAVHVGAGNLSRAKETRYRAVLARACEAAMELLKQGASASDAVARAITVLEDDPTTNAGYGSNLTLHGTVECDASLMDGKTNAFGAVGATTGIKNPILAAKKLADESTQLLPLGRVPPIMLTGQGASDWAKHHGLYADVNLIAEEAFDTYMKHMSMLCEVHDTVGAIGVDSEGHVAAGVSSGGISLKIPGRVGEAAVYGSGCWAQDATDDLPAVACSTSGTGEQIMRTMITTKCAQRITQEDNIQSAVTTCLQEDFLDSPFLQMYDTKSVGMITLCRHKSSGRIEFWYAHVTESMGIGCMSSTAKKPKTFISRKPNNDAMLSAGWLVQ</sequence>
<dbReference type="Gene3D" id="3.60.20.30">
    <property type="entry name" value="(Glycosyl)asparaginase"/>
    <property type="match status" value="1"/>
</dbReference>
<gene>
    <name evidence="3" type="ORF">LRAMOSA04013</name>
</gene>
<dbReference type="Pfam" id="PF01112">
    <property type="entry name" value="Asparaginase_2"/>
    <property type="match status" value="1"/>
</dbReference>
<dbReference type="GO" id="GO:0051604">
    <property type="term" value="P:protein maturation"/>
    <property type="evidence" value="ECO:0007669"/>
    <property type="project" value="TreeGrafter"/>
</dbReference>
<protein>
    <recommendedName>
        <fullName evidence="4">Threonine aspartase</fullName>
    </recommendedName>
</protein>
<accession>A0A077WWU1</accession>
<dbReference type="EMBL" id="LK023346">
    <property type="protein sequence ID" value="CDS11750.1"/>
    <property type="molecule type" value="Genomic_DNA"/>
</dbReference>
<dbReference type="InterPro" id="IPR000246">
    <property type="entry name" value="Peptidase_T2"/>
</dbReference>
<dbReference type="GO" id="GO:0004298">
    <property type="term" value="F:threonine-type endopeptidase activity"/>
    <property type="evidence" value="ECO:0007669"/>
    <property type="project" value="InterPro"/>
</dbReference>
<dbReference type="PANTHER" id="PTHR10188:SF8">
    <property type="entry name" value="THREONINE ASPARTASE 1"/>
    <property type="match status" value="1"/>
</dbReference>
<reference evidence="3" key="1">
    <citation type="journal article" date="2014" name="Genome Announc.">
        <title>De novo whole-genome sequence and genome annotation of Lichtheimia ramosa.</title>
        <authorList>
            <person name="Linde J."/>
            <person name="Schwartze V."/>
            <person name="Binder U."/>
            <person name="Lass-Florl C."/>
            <person name="Voigt K."/>
            <person name="Horn F."/>
        </authorList>
    </citation>
    <scope>NUCLEOTIDE SEQUENCE</scope>
    <source>
        <strain evidence="3">JMRC FSU:6197</strain>
    </source>
</reference>
<dbReference type="CDD" id="cd04514">
    <property type="entry name" value="Taspase1_like"/>
    <property type="match status" value="1"/>
</dbReference>
<evidence type="ECO:0000256" key="1">
    <source>
        <dbReference type="PIRSR" id="PIRSR600246-1"/>
    </source>
</evidence>
<evidence type="ECO:0000313" key="3">
    <source>
        <dbReference type="EMBL" id="CDS11750.1"/>
    </source>
</evidence>
<proteinExistence type="predicted"/>
<dbReference type="PANTHER" id="PTHR10188">
    <property type="entry name" value="L-ASPARAGINASE"/>
    <property type="match status" value="1"/>
</dbReference>
<dbReference type="SUPFAM" id="SSF56235">
    <property type="entry name" value="N-terminal nucleophile aminohydrolases (Ntn hydrolases)"/>
    <property type="match status" value="1"/>
</dbReference>
<evidence type="ECO:0008006" key="4">
    <source>
        <dbReference type="Google" id="ProtNLM"/>
    </source>
</evidence>
<feature type="site" description="Cleavage; by autolysis" evidence="2">
    <location>
        <begin position="164"/>
        <end position="165"/>
    </location>
</feature>
<dbReference type="InterPro" id="IPR029055">
    <property type="entry name" value="Ntn_hydrolases_N"/>
</dbReference>
<dbReference type="GO" id="GO:0005737">
    <property type="term" value="C:cytoplasm"/>
    <property type="evidence" value="ECO:0007669"/>
    <property type="project" value="TreeGrafter"/>
</dbReference>
<dbReference type="OrthoDB" id="2262349at2759"/>
<dbReference type="InterPro" id="IPR037464">
    <property type="entry name" value="Taspase1"/>
</dbReference>